<keyword evidence="2" id="KW-1185">Reference proteome</keyword>
<accession>A0A0V0RZY2</accession>
<organism evidence="1 2">
    <name type="scientific">Trichinella nelsoni</name>
    <dbReference type="NCBI Taxonomy" id="6336"/>
    <lineage>
        <taxon>Eukaryota</taxon>
        <taxon>Metazoa</taxon>
        <taxon>Ecdysozoa</taxon>
        <taxon>Nematoda</taxon>
        <taxon>Enoplea</taxon>
        <taxon>Dorylaimia</taxon>
        <taxon>Trichinellida</taxon>
        <taxon>Trichinellidae</taxon>
        <taxon>Trichinella</taxon>
    </lineage>
</organism>
<proteinExistence type="predicted"/>
<dbReference type="OrthoDB" id="5863270at2759"/>
<dbReference type="EMBL" id="JYDL01000053">
    <property type="protein sequence ID" value="KRX19993.1"/>
    <property type="molecule type" value="Genomic_DNA"/>
</dbReference>
<name>A0A0V0RZY2_9BILA</name>
<evidence type="ECO:0000313" key="2">
    <source>
        <dbReference type="Proteomes" id="UP000054630"/>
    </source>
</evidence>
<comment type="caution">
    <text evidence="1">The sequence shown here is derived from an EMBL/GenBank/DDBJ whole genome shotgun (WGS) entry which is preliminary data.</text>
</comment>
<dbReference type="STRING" id="6336.A0A0V0RZY2"/>
<dbReference type="Pfam" id="PF05380">
    <property type="entry name" value="Peptidase_A17"/>
    <property type="match status" value="1"/>
</dbReference>
<protein>
    <submittedName>
        <fullName evidence="1">Uncharacterized protein</fullName>
    </submittedName>
</protein>
<dbReference type="AlphaFoldDB" id="A0A0V0RZY2"/>
<sequence>MVHSQVEESKRKMLSTAFHICDLIACLELFTDEFLPEQWSFRKGAVNTLEARAARPVEDPPFTRARTACTWLNGRLKIHAFCDASERAYDAVAYLPTEATNHYPVVNFVTAKKAPPMRDERRSARRVTVAVTTEARSISLVLRSTAAWKSFSHCQRFIRNCRMPLKPVRTVESQQLNSERQKARGCEWPRWEPSVQNSRRCRGRGVTSRPVGSVGWTLSWMRWDAGGPRFDNGIDQTLPRAAATRWDHQYAAALRQQYWVLKGRAQVMKVNGTVLLRGVQQPD</sequence>
<reference evidence="1 2" key="1">
    <citation type="submission" date="2015-01" db="EMBL/GenBank/DDBJ databases">
        <title>Evolution of Trichinella species and genotypes.</title>
        <authorList>
            <person name="Korhonen P.K."/>
            <person name="Edoardo P."/>
            <person name="Giuseppe L.R."/>
            <person name="Gasser R.B."/>
        </authorList>
    </citation>
    <scope>NUCLEOTIDE SEQUENCE [LARGE SCALE GENOMIC DNA]</scope>
    <source>
        <strain evidence="1">ISS37</strain>
    </source>
</reference>
<dbReference type="InterPro" id="IPR008042">
    <property type="entry name" value="Retrotrans_Pao"/>
</dbReference>
<gene>
    <name evidence="1" type="ORF">T07_8850</name>
</gene>
<evidence type="ECO:0000313" key="1">
    <source>
        <dbReference type="EMBL" id="KRX19993.1"/>
    </source>
</evidence>
<dbReference type="Proteomes" id="UP000054630">
    <property type="component" value="Unassembled WGS sequence"/>
</dbReference>